<evidence type="ECO:0008006" key="4">
    <source>
        <dbReference type="Google" id="ProtNLM"/>
    </source>
</evidence>
<keyword evidence="3" id="KW-1185">Reference proteome</keyword>
<dbReference type="Proteomes" id="UP000198546">
    <property type="component" value="Chromosome i"/>
</dbReference>
<dbReference type="STRING" id="675864.SAMN04489747_0890"/>
<sequence length="95" mass="10639">MHIDREVRVKDAALPHLTNGRLVPEHEARRNPRRYTPLEPLETPVDQLPELTKAQLRERVEQRGLDVPSSATKDELIGALTEGVNTDPTIDPSNG</sequence>
<dbReference type="EMBL" id="LT629688">
    <property type="protein sequence ID" value="SDD40921.1"/>
    <property type="molecule type" value="Genomic_DNA"/>
</dbReference>
<gene>
    <name evidence="2" type="ORF">SAMN04489747_0890</name>
</gene>
<dbReference type="AlphaFoldDB" id="A0A1G6UI23"/>
<evidence type="ECO:0000313" key="2">
    <source>
        <dbReference type="EMBL" id="SDD40921.1"/>
    </source>
</evidence>
<organism evidence="2 3">
    <name type="scientific">Auraticoccus monumenti</name>
    <dbReference type="NCBI Taxonomy" id="675864"/>
    <lineage>
        <taxon>Bacteria</taxon>
        <taxon>Bacillati</taxon>
        <taxon>Actinomycetota</taxon>
        <taxon>Actinomycetes</taxon>
        <taxon>Propionibacteriales</taxon>
        <taxon>Propionibacteriaceae</taxon>
        <taxon>Auraticoccus</taxon>
    </lineage>
</organism>
<feature type="region of interest" description="Disordered" evidence="1">
    <location>
        <begin position="1"/>
        <end position="44"/>
    </location>
</feature>
<evidence type="ECO:0000313" key="3">
    <source>
        <dbReference type="Proteomes" id="UP000198546"/>
    </source>
</evidence>
<proteinExistence type="predicted"/>
<name>A0A1G6UI23_9ACTN</name>
<feature type="compositionally biased region" description="Basic and acidic residues" evidence="1">
    <location>
        <begin position="1"/>
        <end position="13"/>
    </location>
</feature>
<protein>
    <recommendedName>
        <fullName evidence="4">HeH/LEM domain-containing protein</fullName>
    </recommendedName>
</protein>
<accession>A0A1G6UI23</accession>
<evidence type="ECO:0000256" key="1">
    <source>
        <dbReference type="SAM" id="MobiDB-lite"/>
    </source>
</evidence>
<dbReference type="RefSeq" id="WP_090591018.1">
    <property type="nucleotide sequence ID" value="NZ_LT629688.1"/>
</dbReference>
<reference evidence="2 3" key="1">
    <citation type="submission" date="2016-10" db="EMBL/GenBank/DDBJ databases">
        <authorList>
            <person name="de Groot N.N."/>
        </authorList>
    </citation>
    <scope>NUCLEOTIDE SEQUENCE [LARGE SCALE GENOMIC DNA]</scope>
    <source>
        <strain evidence="2 3">MON 2.2</strain>
    </source>
</reference>